<dbReference type="InParanoid" id="A0A423XIP9"/>
<proteinExistence type="predicted"/>
<dbReference type="AlphaFoldDB" id="A0A423XIP9"/>
<name>A0A423XIP9_9PEZI</name>
<dbReference type="OrthoDB" id="43654at2759"/>
<accession>A0A423XIP9</accession>
<dbReference type="GO" id="GO:0009277">
    <property type="term" value="C:fungal-type cell wall"/>
    <property type="evidence" value="ECO:0007669"/>
    <property type="project" value="TreeGrafter"/>
</dbReference>
<dbReference type="InterPro" id="IPR053183">
    <property type="entry name" value="ASL1"/>
</dbReference>
<feature type="chain" id="PRO_5019511617" description="Asl1-like glycosyl hydrolase catalytic domain-containing protein" evidence="1">
    <location>
        <begin position="25"/>
        <end position="294"/>
    </location>
</feature>
<evidence type="ECO:0000313" key="4">
    <source>
        <dbReference type="Proteomes" id="UP000285146"/>
    </source>
</evidence>
<dbReference type="STRING" id="1230097.A0A423XIP9"/>
<sequence>MQFSTMKSFQLLSALFQSAVLVSALPIAKREGAVHSGKRIILWDYTLTNAYQSNSNIQASAAALTSSPGISAALNWNTWKPSELPSDVPFQPMIRTPDQLSGDDWTNLISVVSSGGESTIVHFYNEPDTTGVSASAAAASFKSSVVPLRTQYGCKLVGPAVESNDAGTAWLQEFYSGLSSDEMPNYLGVHFYTAETTPAETEVGNAKSYISAEHSRYNLPVIVSEIGSTSRDADSVDTFTKEISAWLDSQDWIHSYGFFGATTTPVDGFVSPAAQLLDSAGSWTSLGDWWVSSQ</sequence>
<evidence type="ECO:0000313" key="3">
    <source>
        <dbReference type="EMBL" id="ROW16236.1"/>
    </source>
</evidence>
<dbReference type="InterPro" id="IPR024655">
    <property type="entry name" value="Asl1_glyco_hydro_catalytic"/>
</dbReference>
<dbReference type="GO" id="GO:0071966">
    <property type="term" value="P:fungal-type cell wall polysaccharide metabolic process"/>
    <property type="evidence" value="ECO:0007669"/>
    <property type="project" value="TreeGrafter"/>
</dbReference>
<dbReference type="EMBL" id="LKEB01000006">
    <property type="protein sequence ID" value="ROW16236.1"/>
    <property type="molecule type" value="Genomic_DNA"/>
</dbReference>
<dbReference type="Gene3D" id="3.20.20.80">
    <property type="entry name" value="Glycosidases"/>
    <property type="match status" value="1"/>
</dbReference>
<dbReference type="InterPro" id="IPR017853">
    <property type="entry name" value="GH"/>
</dbReference>
<dbReference type="PANTHER" id="PTHR34154">
    <property type="entry name" value="ALKALI-SENSITIVE LINKAGE PROTEIN 1"/>
    <property type="match status" value="1"/>
</dbReference>
<feature type="signal peptide" evidence="1">
    <location>
        <begin position="1"/>
        <end position="24"/>
    </location>
</feature>
<keyword evidence="1" id="KW-0732">Signal</keyword>
<dbReference type="Pfam" id="PF11790">
    <property type="entry name" value="Glyco_hydro_cc"/>
    <property type="match status" value="1"/>
</dbReference>
<comment type="caution">
    <text evidence="3">The sequence shown here is derived from an EMBL/GenBank/DDBJ whole genome shotgun (WGS) entry which is preliminary data.</text>
</comment>
<evidence type="ECO:0000256" key="1">
    <source>
        <dbReference type="SAM" id="SignalP"/>
    </source>
</evidence>
<gene>
    <name evidence="3" type="ORF">VPNG_01990</name>
</gene>
<dbReference type="SUPFAM" id="SSF51445">
    <property type="entry name" value="(Trans)glycosidases"/>
    <property type="match status" value="1"/>
</dbReference>
<keyword evidence="4" id="KW-1185">Reference proteome</keyword>
<feature type="domain" description="Asl1-like glycosyl hydrolase catalytic" evidence="2">
    <location>
        <begin position="61"/>
        <end position="290"/>
    </location>
</feature>
<dbReference type="PANTHER" id="PTHR34154:SF3">
    <property type="entry name" value="ALKALI-SENSITIVE LINKAGE PROTEIN 1"/>
    <property type="match status" value="1"/>
</dbReference>
<protein>
    <recommendedName>
        <fullName evidence="2">Asl1-like glycosyl hydrolase catalytic domain-containing protein</fullName>
    </recommendedName>
</protein>
<evidence type="ECO:0000259" key="2">
    <source>
        <dbReference type="Pfam" id="PF11790"/>
    </source>
</evidence>
<reference evidence="3 4" key="1">
    <citation type="submission" date="2015-09" db="EMBL/GenBank/DDBJ databases">
        <title>Host preference determinants of Valsa canker pathogens revealed by comparative genomics.</title>
        <authorList>
            <person name="Yin Z."/>
            <person name="Huang L."/>
        </authorList>
    </citation>
    <scope>NUCLEOTIDE SEQUENCE [LARGE SCALE GENOMIC DNA]</scope>
    <source>
        <strain evidence="3 4">SXYLt</strain>
    </source>
</reference>
<dbReference type="Proteomes" id="UP000285146">
    <property type="component" value="Unassembled WGS sequence"/>
</dbReference>
<organism evidence="3 4">
    <name type="scientific">Cytospora leucostoma</name>
    <dbReference type="NCBI Taxonomy" id="1230097"/>
    <lineage>
        <taxon>Eukaryota</taxon>
        <taxon>Fungi</taxon>
        <taxon>Dikarya</taxon>
        <taxon>Ascomycota</taxon>
        <taxon>Pezizomycotina</taxon>
        <taxon>Sordariomycetes</taxon>
        <taxon>Sordariomycetidae</taxon>
        <taxon>Diaporthales</taxon>
        <taxon>Cytosporaceae</taxon>
        <taxon>Cytospora</taxon>
    </lineage>
</organism>